<keyword evidence="9" id="KW-0723">Serine/threonine-protein kinase</keyword>
<keyword evidence="17" id="KW-0460">Magnesium</keyword>
<dbReference type="Pfam" id="PF04729">
    <property type="entry name" value="ASF1_hist_chap"/>
    <property type="match status" value="1"/>
</dbReference>
<evidence type="ECO:0000256" key="20">
    <source>
        <dbReference type="ARBA" id="ARBA00023149"/>
    </source>
</evidence>
<evidence type="ECO:0000259" key="29">
    <source>
        <dbReference type="PROSITE" id="PS50011"/>
    </source>
</evidence>
<evidence type="ECO:0000256" key="26">
    <source>
        <dbReference type="ARBA" id="ARBA00047454"/>
    </source>
</evidence>
<feature type="domain" description="Protein kinase" evidence="29">
    <location>
        <begin position="2340"/>
        <end position="2590"/>
    </location>
</feature>
<dbReference type="Gene3D" id="1.10.287.600">
    <property type="entry name" value="Helix hairpin bin"/>
    <property type="match status" value="2"/>
</dbReference>
<dbReference type="GO" id="GO:0007017">
    <property type="term" value="P:microtubule-based process"/>
    <property type="evidence" value="ECO:0007669"/>
    <property type="project" value="InterPro"/>
</dbReference>
<dbReference type="Gene3D" id="3.30.200.20">
    <property type="entry name" value="Phosphorylase Kinase, domain 1"/>
    <property type="match status" value="1"/>
</dbReference>
<dbReference type="PROSITE" id="PS00108">
    <property type="entry name" value="PROTEIN_KINASE_ST"/>
    <property type="match status" value="1"/>
</dbReference>
<dbReference type="Pfam" id="PF03953">
    <property type="entry name" value="Tubulin_C"/>
    <property type="match status" value="2"/>
</dbReference>
<sequence length="2643" mass="297194">MLYNIRRLTIYYKTMVLAYGAEYLEYMEIEGRDFMNTPPLKTVRFGGNVVATLAKFKQGDTSDYELLKHQLADPDIKDAQIINWLQEFRNCVTQLNKDHEQLIYVALRLPWLGRSPAVVEEYLAFLSNLVSAQTVYLRACLKMVVSNFTPKRVKICEGGVDISDSDDDDENLPRDFDQCHQALQLIARYVPSTSHFLMPILIENFPFVQKSSRTLECYVHNLLRVAVYIPSLRRDILELIISRMLKLDVSAPRGEIEEVEENAVQQEMKGEQEEEGLFDMDEDVCSVKSSPAETNVMVHPVAERLDTLMAVLLAFIKDMCHVNGCLDVERTKDLYKDLVCVFDKLILPTHASCHVQYALFYLCSFRLALAEAFLEHLWRLLQSPSHPAVLRQAAAGYMGSFLARANFLPVATVRACLDLLVPWLHLYIDSQDSGSRAYCDITLHGPFYNACQAVFYALLFRHRSILEGNMRKGLAYLQGLNLERIVMCQLNPLKVCLPAVTNMFAAITRKYQLVFCYTIIERNNRHVLPVVRSSVGGDCVSTNTNPLDSFFPFDPYLLKRSSKLIEPLYQVWEEPADTEMDTVTTKRVRRCSDADEDDFLRGETPETKGVVGMTPGSYESHLRSPSRSKKDTWPLSQSSCTLTLLSFPVTVKAVGGEVIALYSLSRRHMVQNPFSGRAWTSTFLVTDIEATPRIQSSLHPVSTTQQWLPELSPVMPRTSALMWNRSGLSGRLSVRYSIPAAASVIILFITPILSSSSSFRAANLAASSSYRNRDTVLRDRQQHVSKKFVLLAVFNQDLSDHCLIACVRNGSAVKRPPLITVKRSLKHFSEQAFLIDLAQVSWMDIDLIPDWKAAAVIPLFKGAPYVTHHCDLYALFWEVISDEHGIDPTGTYHGDSDLQLDRINVYYNEASGGKYVPRAILVDLEPGTMDSVRSGPFGQIFRPDNFVFGQSGAGNNWAKGHYTEGAELVDSVMDVVRKEAESCDCLQGFQLTHSLGGGTGSGMGTLLISKIREEYPDRIMNTFSVVPSPKVSDTVVEPYNATLSVHQLVENTDETFCIDNEALYDICFRTLKLTTPTYGDLNHLVSATMSGVTTCLRFPGQLNADLRKLAVNMVPFPRLHFFMPGFAPLTSRGSQQYRALSVPELTQQMFDSKNMMAACDPRHGRYLTVAAIFRGRMSMKEVDEQMLNVQNKNSSYFVEWIPNNVKTAVCDIPPRGLKMSATFIGNSTAIQELFKRISEQFTAMFRRKAFLHWYTGEGMDEMEFTEAESNMNDLVSEYQQYQDATAEEGDSWRRGGLIRQSAGWEEKKRPLSQISTAVSSQPTPVHPSIMREIVHLQAGQCGNQIGAKFWEVISDEHGIDPTGSYHGDSDLQLDRINVYYNEASGGKYVPRAILVDLEPGTMDSVRSGPFGQIFRPDNFVFGQSGAGNNWAKGHYTEGAELVDSVMDVVRKEAESCDCLQGFQLTHSLGGGTGSGMGTLLISKIREEYPDRIMNTFSVVPSPKVSDTVVEPYNATLSVHQLVENTDETFCIDNEALYDICFRTLKLTTPTYGDLNHLVSATMSGVTTCLRFPGQLNADLRKLAVNMVPFPRLHFFMPGFAPLTSRGSQQYRALSVPELTQQMFDSKNMMAACDPRHGRYLTVAAVFRGRMSMKEVDEQMLNVQNKNSSYFVEWIPNNVKTAVCDIPPRGLKMAATFIGNSTAIQELFKRISEQFTAMFRRKAFLHWYTGEGMDEMEFTEAESNMNDLVSEYQQYQDATAEEGECRGKALGRYVPSDCLFFLTTQKSHASTADAMASSPSITVGATIAAINYLNVGEGEERTWNAAFASDLEWKIIYVGSAESEEYDQPLTLFWLAQYQPGGTCLCSSSWVSLDHGLSGPALIWGKGYFTDILCSSPWPQFLGISLDNGLSGLCSDCGFERPLADAPNTGLIPESDAVGVTVALITCTYRGQEFIRIGYYVNNEYTDPELRENPPIKPDYGQTGLDMYWLKQGDTSGTAGFESLAANTIIPDTLSGLNTVVPSKLITKLRTLGLNTSLVNWILDFLTDRPQMVSPLLYSMFTYDCVAAHDSNTFIKFADETMVVGLIADDETTYREEQDKALIVDYRKLRAEHAPIHIDRAVVERVERLKFLGVHITKELTWSTHTNTVVKKAQQRLFPLRRLKRFDMRPQIFKKVSSVPLSLCFSAGPHLQPCAMSVLHRLAGRLFQRAGPCLGDTSSGEGRHFQPQEEPEAYCWREHDRRRGDEPITVRRNEEEEAGSDVVATGLMSGSDSHRKSSRRHGSRKRESGSTSGSGAAEAAAAAPEMPIVIPDVKEFLAKAKEDFLKKWENPAQNTAALDGFDRLKTLGTGSFGRVMLVKHKESGQHFAMKILDKQKVVKLKQIEHTLNEKRILQAVSFPFLVRLEHSFKDNTNLYMVMEYVPGGEMFSHLRRIGRFSEPHARFYAAQIVLTFEYLHSLDLIYRDLKPENLLIDNQGYIQVTDFGFAKRVKGRTWTLCGTPEYLAPEIILSKAVDWWALGVLIYEMAAGYPPFFADQPIQIYEKIVSGKVRFPSHFSSDLKDLLRNLLQVDLTKRFGNLRNGVNDIKGHKWFATTDWIAIYQRKVEAPFIPKCKGPGDTSNFDDYEEEEIRVSFTEKCGKEFAEF</sequence>
<keyword evidence="12" id="KW-0519">Myristate</keyword>
<comment type="subcellular location">
    <subcellularLocation>
        <location evidence="3">Cytoplasm</location>
        <location evidence="3">Cytoskeleton</location>
    </subcellularLocation>
    <subcellularLocation>
        <location evidence="2">Nucleus</location>
    </subcellularLocation>
</comment>
<reference evidence="31 32" key="1">
    <citation type="submission" date="2021-04" db="EMBL/GenBank/DDBJ databases">
        <authorList>
            <person name="De Guttry C."/>
            <person name="Zahm M."/>
            <person name="Klopp C."/>
            <person name="Cabau C."/>
            <person name="Louis A."/>
            <person name="Berthelot C."/>
            <person name="Parey E."/>
            <person name="Roest Crollius H."/>
            <person name="Montfort J."/>
            <person name="Robinson-Rechavi M."/>
            <person name="Bucao C."/>
            <person name="Bouchez O."/>
            <person name="Gislard M."/>
            <person name="Lluch J."/>
            <person name="Milhes M."/>
            <person name="Lampietro C."/>
            <person name="Lopez Roques C."/>
            <person name="Donnadieu C."/>
            <person name="Braasch I."/>
            <person name="Desvignes T."/>
            <person name="Postlethwait J."/>
            <person name="Bobe J."/>
            <person name="Wedekind C."/>
            <person name="Guiguen Y."/>
        </authorList>
    </citation>
    <scope>NUCLEOTIDE SEQUENCE [LARGE SCALE GENOMIC DNA]</scope>
    <source>
        <strain evidence="31">Cs_M1</strain>
        <tissue evidence="31">Blood</tissue>
    </source>
</reference>
<evidence type="ECO:0000256" key="10">
    <source>
        <dbReference type="ARBA" id="ARBA00022679"/>
    </source>
</evidence>
<dbReference type="GO" id="GO:0005200">
    <property type="term" value="F:structural constituent of cytoskeleton"/>
    <property type="evidence" value="ECO:0007669"/>
    <property type="project" value="InterPro"/>
</dbReference>
<keyword evidence="14 27" id="KW-0547">Nucleotide-binding</keyword>
<feature type="domain" description="AGC-kinase C-terminal" evidence="30">
    <location>
        <begin position="2591"/>
        <end position="2643"/>
    </location>
</feature>
<dbReference type="SMART" id="SM00133">
    <property type="entry name" value="S_TK_X"/>
    <property type="match status" value="1"/>
</dbReference>
<dbReference type="InterPro" id="IPR006818">
    <property type="entry name" value="ASF1-like"/>
</dbReference>
<dbReference type="GO" id="GO:0005874">
    <property type="term" value="C:microtubule"/>
    <property type="evidence" value="ECO:0007669"/>
    <property type="project" value="UniProtKB-KW"/>
</dbReference>
<dbReference type="InterPro" id="IPR044109">
    <property type="entry name" value="STKc_PKA"/>
</dbReference>
<evidence type="ECO:0000256" key="15">
    <source>
        <dbReference type="ARBA" id="ARBA00022777"/>
    </source>
</evidence>
<evidence type="ECO:0000256" key="7">
    <source>
        <dbReference type="ARBA" id="ARBA00012444"/>
    </source>
</evidence>
<dbReference type="InterPro" id="IPR017975">
    <property type="entry name" value="Tubulin_CS"/>
</dbReference>
<feature type="compositionally biased region" description="Basic and acidic residues" evidence="28">
    <location>
        <begin position="2234"/>
        <end position="2253"/>
    </location>
</feature>
<dbReference type="PANTHER" id="PTHR11588">
    <property type="entry name" value="TUBULIN"/>
    <property type="match status" value="1"/>
</dbReference>
<evidence type="ECO:0000256" key="27">
    <source>
        <dbReference type="PROSITE-ProRule" id="PRU10141"/>
    </source>
</evidence>
<evidence type="ECO:0000256" key="21">
    <source>
        <dbReference type="ARBA" id="ARBA00023163"/>
    </source>
</evidence>
<dbReference type="InterPro" id="IPR002453">
    <property type="entry name" value="Beta_tubulin"/>
</dbReference>
<dbReference type="GO" id="GO:0005524">
    <property type="term" value="F:ATP binding"/>
    <property type="evidence" value="ECO:0007669"/>
    <property type="project" value="UniProtKB-UniRule"/>
</dbReference>
<dbReference type="FunFam" id="1.10.510.10:FF:000005">
    <property type="entry name" value="cAMP-dependent protein kinase catalytic subunit alpha"/>
    <property type="match status" value="1"/>
</dbReference>
<dbReference type="InterPro" id="IPR018316">
    <property type="entry name" value="Tubulin/FtsZ_2-layer-sand-dom"/>
</dbReference>
<dbReference type="FunFam" id="3.30.1330.20:FF:000002">
    <property type="entry name" value="Tubulin beta chain"/>
    <property type="match status" value="2"/>
</dbReference>
<dbReference type="GO" id="GO:0003924">
    <property type="term" value="F:GTPase activity"/>
    <property type="evidence" value="ECO:0007669"/>
    <property type="project" value="InterPro"/>
</dbReference>
<dbReference type="FunFam" id="3.40.50.1440:FF:000003">
    <property type="entry name" value="Tubulin beta chain"/>
    <property type="match status" value="2"/>
</dbReference>
<dbReference type="InterPro" id="IPR011009">
    <property type="entry name" value="Kinase-like_dom_sf"/>
</dbReference>
<dbReference type="Gene3D" id="2.60.40.1490">
    <property type="entry name" value="Histone chaperone ASF1-like"/>
    <property type="match status" value="1"/>
</dbReference>
<gene>
    <name evidence="31" type="ORF">J4Q44_G00177430</name>
</gene>
<dbReference type="GO" id="GO:0006325">
    <property type="term" value="P:chromatin organization"/>
    <property type="evidence" value="ECO:0007669"/>
    <property type="project" value="InterPro"/>
</dbReference>
<dbReference type="InterPro" id="IPR036747">
    <property type="entry name" value="ASF1-like_sf"/>
</dbReference>
<dbReference type="PROSITE" id="PS00227">
    <property type="entry name" value="TUBULIN"/>
    <property type="match status" value="2"/>
</dbReference>
<evidence type="ECO:0000256" key="1">
    <source>
        <dbReference type="ARBA" id="ARBA00001946"/>
    </source>
</evidence>
<dbReference type="InterPro" id="IPR000719">
    <property type="entry name" value="Prot_kinase_dom"/>
</dbReference>
<dbReference type="PROSITE" id="PS00107">
    <property type="entry name" value="PROTEIN_KINASE_ATP"/>
    <property type="match status" value="1"/>
</dbReference>
<dbReference type="FunFam" id="1.10.287.600:FF:000002">
    <property type="entry name" value="Tubulin beta chain"/>
    <property type="match status" value="2"/>
</dbReference>
<evidence type="ECO:0000256" key="8">
    <source>
        <dbReference type="ARBA" id="ARBA00022490"/>
    </source>
</evidence>
<dbReference type="InterPro" id="IPR007991">
    <property type="entry name" value="RNA_pol_I_trans_ini_fac_RRN3"/>
</dbReference>
<dbReference type="GO" id="GO:0046872">
    <property type="term" value="F:metal ion binding"/>
    <property type="evidence" value="ECO:0007669"/>
    <property type="project" value="UniProtKB-KW"/>
</dbReference>
<comment type="similarity">
    <text evidence="5">Belongs to the protein kinase superfamily. AGC Ser/Thr protein kinase family. cAMP subfamily.</text>
</comment>
<organism evidence="31 32">
    <name type="scientific">Coregonus suidteri</name>
    <dbReference type="NCBI Taxonomy" id="861788"/>
    <lineage>
        <taxon>Eukaryota</taxon>
        <taxon>Metazoa</taxon>
        <taxon>Chordata</taxon>
        <taxon>Craniata</taxon>
        <taxon>Vertebrata</taxon>
        <taxon>Euteleostomi</taxon>
        <taxon>Actinopterygii</taxon>
        <taxon>Neopterygii</taxon>
        <taxon>Teleostei</taxon>
        <taxon>Protacanthopterygii</taxon>
        <taxon>Salmoniformes</taxon>
        <taxon>Salmonidae</taxon>
        <taxon>Coregoninae</taxon>
        <taxon>Coregonus</taxon>
    </lineage>
</organism>
<evidence type="ECO:0000256" key="12">
    <source>
        <dbReference type="ARBA" id="ARBA00022707"/>
    </source>
</evidence>
<dbReference type="PRINTS" id="PR01163">
    <property type="entry name" value="BETATUBULIN"/>
</dbReference>
<dbReference type="PROSITE" id="PS51285">
    <property type="entry name" value="AGC_KINASE_CTER"/>
    <property type="match status" value="1"/>
</dbReference>
<keyword evidence="32" id="KW-1185">Reference proteome</keyword>
<dbReference type="InterPro" id="IPR003008">
    <property type="entry name" value="Tubulin_FtsZ_GTPase"/>
</dbReference>
<evidence type="ECO:0000256" key="28">
    <source>
        <dbReference type="SAM" id="MobiDB-lite"/>
    </source>
</evidence>
<dbReference type="InterPro" id="IPR015095">
    <property type="entry name" value="AlkB_hom8_N"/>
</dbReference>
<dbReference type="FunFam" id="3.30.200.20:FF:000005">
    <property type="entry name" value="cAMP-dependent protein kinase catalytic subunit"/>
    <property type="match status" value="1"/>
</dbReference>
<keyword evidence="23" id="KW-0206">Cytoskeleton</keyword>
<evidence type="ECO:0000256" key="13">
    <source>
        <dbReference type="ARBA" id="ARBA00022723"/>
    </source>
</evidence>
<evidence type="ECO:0000256" key="5">
    <source>
        <dbReference type="ARBA" id="ARBA00007115"/>
    </source>
</evidence>
<dbReference type="InterPro" id="IPR017441">
    <property type="entry name" value="Protein_kinase_ATP_BS"/>
</dbReference>
<feature type="compositionally biased region" description="Low complexity" evidence="28">
    <location>
        <begin position="2288"/>
        <end position="2301"/>
    </location>
</feature>
<comment type="catalytic activity">
    <reaction evidence="26">
        <text>L-seryl-[protein] + ATP = O-phospho-L-seryl-[protein] + ADP + H(+)</text>
        <dbReference type="Rhea" id="RHEA:17989"/>
        <dbReference type="Rhea" id="RHEA-COMP:9863"/>
        <dbReference type="Rhea" id="RHEA-COMP:11604"/>
        <dbReference type="ChEBI" id="CHEBI:15378"/>
        <dbReference type="ChEBI" id="CHEBI:29999"/>
        <dbReference type="ChEBI" id="CHEBI:30616"/>
        <dbReference type="ChEBI" id="CHEBI:83421"/>
        <dbReference type="ChEBI" id="CHEBI:456216"/>
        <dbReference type="EC" id="2.7.11.11"/>
    </reaction>
</comment>
<evidence type="ECO:0000256" key="18">
    <source>
        <dbReference type="ARBA" id="ARBA00023015"/>
    </source>
</evidence>
<comment type="cofactor">
    <cofactor evidence="1">
        <name>Mg(2+)</name>
        <dbReference type="ChEBI" id="CHEBI:18420"/>
    </cofactor>
</comment>
<dbReference type="InterPro" id="IPR036525">
    <property type="entry name" value="Tubulin/FtsZ_GTPase_sf"/>
</dbReference>
<dbReference type="InterPro" id="IPR000217">
    <property type="entry name" value="Tubulin"/>
</dbReference>
<dbReference type="InterPro" id="IPR023123">
    <property type="entry name" value="Tubulin_C"/>
</dbReference>
<keyword evidence="24" id="KW-0539">Nucleus</keyword>
<dbReference type="SUPFAM" id="SSF56112">
    <property type="entry name" value="Protein kinase-like (PK-like)"/>
    <property type="match status" value="1"/>
</dbReference>
<accession>A0AAN8QQ30</accession>
<dbReference type="SUPFAM" id="SSF55307">
    <property type="entry name" value="Tubulin C-terminal domain-like"/>
    <property type="match status" value="2"/>
</dbReference>
<dbReference type="GO" id="GO:0005634">
    <property type="term" value="C:nucleus"/>
    <property type="evidence" value="ECO:0007669"/>
    <property type="project" value="UniProtKB-SubCell"/>
</dbReference>
<dbReference type="CDD" id="cd02187">
    <property type="entry name" value="beta_tubulin"/>
    <property type="match status" value="2"/>
</dbReference>
<evidence type="ECO:0000256" key="9">
    <source>
        <dbReference type="ARBA" id="ARBA00022527"/>
    </source>
</evidence>
<protein>
    <recommendedName>
        <fullName evidence="7">cAMP-dependent protein kinase</fullName>
        <ecNumber evidence="7">2.7.11.11</ecNumber>
    </recommendedName>
</protein>
<dbReference type="SMART" id="SM00220">
    <property type="entry name" value="S_TKc"/>
    <property type="match status" value="1"/>
</dbReference>
<feature type="binding site" evidence="27">
    <location>
        <position position="2369"/>
    </location>
    <ligand>
        <name>ATP</name>
        <dbReference type="ChEBI" id="CHEBI:30616"/>
    </ligand>
</feature>
<keyword evidence="13" id="KW-0479">Metal-binding</keyword>
<keyword evidence="12" id="KW-0449">Lipoprotein</keyword>
<dbReference type="Proteomes" id="UP001356427">
    <property type="component" value="Unassembled WGS sequence"/>
</dbReference>
<evidence type="ECO:0000256" key="19">
    <source>
        <dbReference type="ARBA" id="ARBA00023134"/>
    </source>
</evidence>
<proteinExistence type="inferred from homology"/>
<comment type="catalytic activity">
    <reaction evidence="25">
        <text>L-threonyl-[protein] + ATP = O-phospho-L-threonyl-[protein] + ADP + H(+)</text>
        <dbReference type="Rhea" id="RHEA:46608"/>
        <dbReference type="Rhea" id="RHEA-COMP:11060"/>
        <dbReference type="Rhea" id="RHEA-COMP:11605"/>
        <dbReference type="ChEBI" id="CHEBI:15378"/>
        <dbReference type="ChEBI" id="CHEBI:30013"/>
        <dbReference type="ChEBI" id="CHEBI:30616"/>
        <dbReference type="ChEBI" id="CHEBI:61977"/>
        <dbReference type="ChEBI" id="CHEBI:456216"/>
        <dbReference type="EC" id="2.7.11.11"/>
    </reaction>
</comment>
<dbReference type="Gene3D" id="3.30.1330.20">
    <property type="entry name" value="Tubulin/FtsZ, C-terminal domain"/>
    <property type="match status" value="2"/>
</dbReference>
<feature type="region of interest" description="Disordered" evidence="28">
    <location>
        <begin position="614"/>
        <end position="633"/>
    </location>
</feature>
<dbReference type="SMART" id="SM00864">
    <property type="entry name" value="Tubulin"/>
    <property type="match status" value="2"/>
</dbReference>
<dbReference type="GO" id="GO:0001181">
    <property type="term" value="F:RNA polymerase I general transcription initiation factor activity"/>
    <property type="evidence" value="ECO:0007669"/>
    <property type="project" value="InterPro"/>
</dbReference>
<keyword evidence="21" id="KW-0804">Transcription</keyword>
<keyword evidence="19" id="KW-0342">GTP-binding</keyword>
<dbReference type="Pfam" id="PF05327">
    <property type="entry name" value="RRN3"/>
    <property type="match status" value="1"/>
</dbReference>
<dbReference type="EMBL" id="JAGTTL010000015">
    <property type="protein sequence ID" value="KAK6312079.1"/>
    <property type="molecule type" value="Genomic_DNA"/>
</dbReference>
<comment type="caution">
    <text evidence="31">The sequence shown here is derived from an EMBL/GenBank/DDBJ whole genome shotgun (WGS) entry which is preliminary data.</text>
</comment>
<comment type="similarity">
    <text evidence="4">Belongs to the ASF1 family.</text>
</comment>
<dbReference type="InterPro" id="IPR008271">
    <property type="entry name" value="Ser/Thr_kinase_AS"/>
</dbReference>
<dbReference type="CDD" id="cd14209">
    <property type="entry name" value="STKc_PKA"/>
    <property type="match status" value="1"/>
</dbReference>
<evidence type="ECO:0000256" key="25">
    <source>
        <dbReference type="ARBA" id="ARBA00047292"/>
    </source>
</evidence>
<evidence type="ECO:0000256" key="4">
    <source>
        <dbReference type="ARBA" id="ARBA00006051"/>
    </source>
</evidence>
<dbReference type="GO" id="GO:0008168">
    <property type="term" value="F:methyltransferase activity"/>
    <property type="evidence" value="ECO:0007669"/>
    <property type="project" value="InterPro"/>
</dbReference>
<keyword evidence="16 27" id="KW-0067">ATP-binding</keyword>
<evidence type="ECO:0000259" key="30">
    <source>
        <dbReference type="PROSITE" id="PS51285"/>
    </source>
</evidence>
<dbReference type="Pfam" id="PF00091">
    <property type="entry name" value="Tubulin"/>
    <property type="match status" value="2"/>
</dbReference>
<name>A0AAN8QQ30_9TELE</name>
<dbReference type="GO" id="GO:0004691">
    <property type="term" value="F:cAMP-dependent protein kinase activity"/>
    <property type="evidence" value="ECO:0007669"/>
    <property type="project" value="UniProtKB-EC"/>
</dbReference>
<dbReference type="InterPro" id="IPR008280">
    <property type="entry name" value="Tub_FtsZ_C"/>
</dbReference>
<evidence type="ECO:0000256" key="11">
    <source>
        <dbReference type="ARBA" id="ARBA00022701"/>
    </source>
</evidence>
<dbReference type="GO" id="GO:0006361">
    <property type="term" value="P:transcription initiation at RNA polymerase I promoter"/>
    <property type="evidence" value="ECO:0007669"/>
    <property type="project" value="InterPro"/>
</dbReference>
<evidence type="ECO:0000313" key="31">
    <source>
        <dbReference type="EMBL" id="KAK6312079.1"/>
    </source>
</evidence>
<evidence type="ECO:0000256" key="16">
    <source>
        <dbReference type="ARBA" id="ARBA00022840"/>
    </source>
</evidence>
<keyword evidence="8" id="KW-0963">Cytoplasm</keyword>
<dbReference type="SUPFAM" id="SSF101546">
    <property type="entry name" value="ASF1-like"/>
    <property type="match status" value="2"/>
</dbReference>
<evidence type="ECO:0000313" key="32">
    <source>
        <dbReference type="Proteomes" id="UP001356427"/>
    </source>
</evidence>
<dbReference type="InterPro" id="IPR000961">
    <property type="entry name" value="AGC-kinase_C"/>
</dbReference>
<keyword evidence="15" id="KW-0418">Kinase</keyword>
<evidence type="ECO:0000256" key="23">
    <source>
        <dbReference type="ARBA" id="ARBA00023212"/>
    </source>
</evidence>
<evidence type="ECO:0000256" key="2">
    <source>
        <dbReference type="ARBA" id="ARBA00004123"/>
    </source>
</evidence>
<evidence type="ECO:0000256" key="17">
    <source>
        <dbReference type="ARBA" id="ARBA00022842"/>
    </source>
</evidence>
<keyword evidence="11" id="KW-0493">Microtubule</keyword>
<keyword evidence="10" id="KW-0808">Transferase</keyword>
<dbReference type="GO" id="GO:0005525">
    <property type="term" value="F:GTP binding"/>
    <property type="evidence" value="ECO:0007669"/>
    <property type="project" value="UniProtKB-KW"/>
</dbReference>
<feature type="region of interest" description="Disordered" evidence="28">
    <location>
        <begin position="2216"/>
        <end position="2301"/>
    </location>
</feature>
<dbReference type="GO" id="GO:0016706">
    <property type="term" value="F:2-oxoglutarate-dependent dioxygenase activity"/>
    <property type="evidence" value="ECO:0007669"/>
    <property type="project" value="InterPro"/>
</dbReference>
<keyword evidence="18" id="KW-0805">Transcription regulation</keyword>
<keyword evidence="22" id="KW-0143">Chaperone</keyword>
<dbReference type="SUPFAM" id="SSF52490">
    <property type="entry name" value="Tubulin nucleotide-binding domain-like"/>
    <property type="match status" value="2"/>
</dbReference>
<dbReference type="Pfam" id="PF09004">
    <property type="entry name" value="ALKBH8_N"/>
    <property type="match status" value="1"/>
</dbReference>
<dbReference type="Gene3D" id="1.10.510.10">
    <property type="entry name" value="Transferase(Phosphotransferase) domain 1"/>
    <property type="match status" value="1"/>
</dbReference>
<dbReference type="Pfam" id="PF00069">
    <property type="entry name" value="Pkinase"/>
    <property type="match status" value="1"/>
</dbReference>
<dbReference type="EC" id="2.7.11.11" evidence="7"/>
<keyword evidence="20" id="KW-0114">cAMP</keyword>
<evidence type="ECO:0000256" key="14">
    <source>
        <dbReference type="ARBA" id="ARBA00022741"/>
    </source>
</evidence>
<dbReference type="PRINTS" id="PR01161">
    <property type="entry name" value="TUBULIN"/>
</dbReference>
<dbReference type="SMART" id="SM00865">
    <property type="entry name" value="Tubulin_C"/>
    <property type="match status" value="2"/>
</dbReference>
<comment type="similarity">
    <text evidence="6">Belongs to the tubulin family.</text>
</comment>
<dbReference type="Gene3D" id="3.40.50.1440">
    <property type="entry name" value="Tubulin/FtsZ, GTPase domain"/>
    <property type="match status" value="2"/>
</dbReference>
<dbReference type="InterPro" id="IPR037103">
    <property type="entry name" value="Tubulin/FtsZ-like_C"/>
</dbReference>
<evidence type="ECO:0000256" key="6">
    <source>
        <dbReference type="ARBA" id="ARBA00009636"/>
    </source>
</evidence>
<evidence type="ECO:0000256" key="24">
    <source>
        <dbReference type="ARBA" id="ARBA00023242"/>
    </source>
</evidence>
<evidence type="ECO:0000256" key="22">
    <source>
        <dbReference type="ARBA" id="ARBA00023186"/>
    </source>
</evidence>
<evidence type="ECO:0000256" key="3">
    <source>
        <dbReference type="ARBA" id="ARBA00004245"/>
    </source>
</evidence>
<dbReference type="PROSITE" id="PS50011">
    <property type="entry name" value="PROTEIN_KINASE_DOM"/>
    <property type="match status" value="1"/>
</dbReference>